<protein>
    <submittedName>
        <fullName evidence="4">Competence protein ComEA</fullName>
    </submittedName>
</protein>
<keyword evidence="2" id="KW-0732">Signal</keyword>
<organism evidence="4 5">
    <name type="scientific">Candidatus Electronema aureum</name>
    <dbReference type="NCBI Taxonomy" id="2005002"/>
    <lineage>
        <taxon>Bacteria</taxon>
        <taxon>Pseudomonadati</taxon>
        <taxon>Thermodesulfobacteriota</taxon>
        <taxon>Desulfobulbia</taxon>
        <taxon>Desulfobulbales</taxon>
        <taxon>Desulfobulbaceae</taxon>
        <taxon>Candidatus Electronema</taxon>
    </lineage>
</organism>
<reference evidence="4" key="1">
    <citation type="submission" date="2017-07" db="EMBL/GenBank/DDBJ databases">
        <title>The cable genome - Insights into the physiology and evolution of filamentous bacteria capable of sulfide oxidation via long distance electron transfer.</title>
        <authorList>
            <person name="Thorup C."/>
            <person name="Bjerg J.T."/>
            <person name="Schreiber L."/>
            <person name="Nielsen L.P."/>
            <person name="Kjeldsen K.U."/>
            <person name="Boesen T."/>
            <person name="Boggild A."/>
            <person name="Meysman F."/>
            <person name="Geelhoed J."/>
            <person name="Schramm A."/>
        </authorList>
    </citation>
    <scope>NUCLEOTIDE SEQUENCE [LARGE SCALE GENOMIC DNA]</scope>
    <source>
        <strain evidence="4">GS</strain>
    </source>
</reference>
<comment type="caution">
    <text evidence="4">The sequence shown here is derived from an EMBL/GenBank/DDBJ whole genome shotgun (WGS) entry which is preliminary data.</text>
</comment>
<dbReference type="InterPro" id="IPR010994">
    <property type="entry name" value="RuvA_2-like"/>
</dbReference>
<sequence length="131" mass="14140">MKKICFAVLFVLFMTVTAYAEININTASKDELNSLAGIGPMKAEAIVKHRQEKGPFKSIDELKNVYGIGDKLFDRIKSDVTVGSLDAVAEVKSTAEANATTAQAEVKAQEKAAQAPATDKKAENLPVQQKQ</sequence>
<keyword evidence="5" id="KW-1185">Reference proteome</keyword>
<feature type="signal peptide" evidence="2">
    <location>
        <begin position="1"/>
        <end position="20"/>
    </location>
</feature>
<evidence type="ECO:0000313" key="4">
    <source>
        <dbReference type="EMBL" id="TAA75120.1"/>
    </source>
</evidence>
<dbReference type="AlphaFoldDB" id="A0A521G274"/>
<dbReference type="InterPro" id="IPR051675">
    <property type="entry name" value="Endo/Exo/Phosphatase_dom_1"/>
</dbReference>
<feature type="domain" description="Helix-hairpin-helix DNA-binding motif class 1" evidence="3">
    <location>
        <begin position="30"/>
        <end position="49"/>
    </location>
</feature>
<dbReference type="GO" id="GO:0003677">
    <property type="term" value="F:DNA binding"/>
    <property type="evidence" value="ECO:0007669"/>
    <property type="project" value="InterPro"/>
</dbReference>
<dbReference type="Pfam" id="PF12836">
    <property type="entry name" value="HHH_3"/>
    <property type="match status" value="1"/>
</dbReference>
<dbReference type="GO" id="GO:0015628">
    <property type="term" value="P:protein secretion by the type II secretion system"/>
    <property type="evidence" value="ECO:0007669"/>
    <property type="project" value="TreeGrafter"/>
</dbReference>
<dbReference type="Gene3D" id="1.10.150.280">
    <property type="entry name" value="AF1531-like domain"/>
    <property type="match status" value="1"/>
</dbReference>
<dbReference type="GO" id="GO:0006281">
    <property type="term" value="P:DNA repair"/>
    <property type="evidence" value="ECO:0007669"/>
    <property type="project" value="InterPro"/>
</dbReference>
<dbReference type="NCBIfam" id="TIGR00426">
    <property type="entry name" value="competence protein ComEA helix-hairpin-helix repeat region"/>
    <property type="match status" value="1"/>
</dbReference>
<dbReference type="GO" id="GO:0015627">
    <property type="term" value="C:type II protein secretion system complex"/>
    <property type="evidence" value="ECO:0007669"/>
    <property type="project" value="TreeGrafter"/>
</dbReference>
<dbReference type="InterPro" id="IPR003583">
    <property type="entry name" value="Hlx-hairpin-Hlx_DNA-bd_motif"/>
</dbReference>
<proteinExistence type="predicted"/>
<accession>A0A521G274</accession>
<feature type="chain" id="PRO_5022175893" evidence="2">
    <location>
        <begin position="21"/>
        <end position="131"/>
    </location>
</feature>
<dbReference type="SMART" id="SM00278">
    <property type="entry name" value="HhH1"/>
    <property type="match status" value="2"/>
</dbReference>
<feature type="compositionally biased region" description="Low complexity" evidence="1">
    <location>
        <begin position="107"/>
        <end position="117"/>
    </location>
</feature>
<evidence type="ECO:0000313" key="5">
    <source>
        <dbReference type="Proteomes" id="UP000316238"/>
    </source>
</evidence>
<name>A0A521G274_9BACT</name>
<dbReference type="Proteomes" id="UP000316238">
    <property type="component" value="Unassembled WGS sequence"/>
</dbReference>
<dbReference type="PANTHER" id="PTHR21180:SF32">
    <property type="entry name" value="ENDONUCLEASE_EXONUCLEASE_PHOSPHATASE FAMILY DOMAIN-CONTAINING PROTEIN 1"/>
    <property type="match status" value="1"/>
</dbReference>
<evidence type="ECO:0000256" key="2">
    <source>
        <dbReference type="SAM" id="SignalP"/>
    </source>
</evidence>
<dbReference type="SUPFAM" id="SSF47781">
    <property type="entry name" value="RuvA domain 2-like"/>
    <property type="match status" value="1"/>
</dbReference>
<dbReference type="InterPro" id="IPR004509">
    <property type="entry name" value="Competence_ComEA_HhH"/>
</dbReference>
<dbReference type="EMBL" id="NQJD01000011">
    <property type="protein sequence ID" value="TAA75120.1"/>
    <property type="molecule type" value="Genomic_DNA"/>
</dbReference>
<feature type="region of interest" description="Disordered" evidence="1">
    <location>
        <begin position="107"/>
        <end position="131"/>
    </location>
</feature>
<evidence type="ECO:0000256" key="1">
    <source>
        <dbReference type="SAM" id="MobiDB-lite"/>
    </source>
</evidence>
<dbReference type="PANTHER" id="PTHR21180">
    <property type="entry name" value="ENDONUCLEASE/EXONUCLEASE/PHOSPHATASE FAMILY DOMAIN-CONTAINING PROTEIN 1"/>
    <property type="match status" value="1"/>
</dbReference>
<feature type="domain" description="Helix-hairpin-helix DNA-binding motif class 1" evidence="3">
    <location>
        <begin position="60"/>
        <end position="79"/>
    </location>
</feature>
<gene>
    <name evidence="4" type="ORF">CDV28_11146</name>
</gene>
<evidence type="ECO:0000259" key="3">
    <source>
        <dbReference type="SMART" id="SM00278"/>
    </source>
</evidence>